<organism evidence="2 3">
    <name type="scientific">Agathobacter rectalis</name>
    <dbReference type="NCBI Taxonomy" id="39491"/>
    <lineage>
        <taxon>Bacteria</taxon>
        <taxon>Bacillati</taxon>
        <taxon>Bacillota</taxon>
        <taxon>Clostridia</taxon>
        <taxon>Lachnospirales</taxon>
        <taxon>Lachnospiraceae</taxon>
        <taxon>Agathobacter</taxon>
    </lineage>
</organism>
<accession>A0A414LVR9</accession>
<feature type="transmembrane region" description="Helical" evidence="1">
    <location>
        <begin position="96"/>
        <end position="124"/>
    </location>
</feature>
<dbReference type="Proteomes" id="UP000283501">
    <property type="component" value="Unassembled WGS sequence"/>
</dbReference>
<dbReference type="RefSeq" id="WP_118142245.1">
    <property type="nucleotide sequence ID" value="NZ_QSKY01000045.1"/>
</dbReference>
<feature type="transmembrane region" description="Helical" evidence="1">
    <location>
        <begin position="64"/>
        <end position="84"/>
    </location>
</feature>
<evidence type="ECO:0000256" key="1">
    <source>
        <dbReference type="SAM" id="Phobius"/>
    </source>
</evidence>
<keyword evidence="1" id="KW-1133">Transmembrane helix</keyword>
<gene>
    <name evidence="2" type="ORF">DW703_16410</name>
</gene>
<evidence type="ECO:0000313" key="3">
    <source>
        <dbReference type="Proteomes" id="UP000283501"/>
    </source>
</evidence>
<protein>
    <submittedName>
        <fullName evidence="2">Uncharacterized protein</fullName>
    </submittedName>
</protein>
<reference evidence="2 3" key="1">
    <citation type="submission" date="2018-08" db="EMBL/GenBank/DDBJ databases">
        <title>A genome reference for cultivated species of the human gut microbiota.</title>
        <authorList>
            <person name="Zou Y."/>
            <person name="Xue W."/>
            <person name="Luo G."/>
        </authorList>
    </citation>
    <scope>NUCLEOTIDE SEQUENCE [LARGE SCALE GENOMIC DNA]</scope>
    <source>
        <strain evidence="2 3">AM26-2LB</strain>
    </source>
</reference>
<name>A0A414LVR9_9FIRM</name>
<dbReference type="EMBL" id="QSKY01000045">
    <property type="protein sequence ID" value="RHE98754.1"/>
    <property type="molecule type" value="Genomic_DNA"/>
</dbReference>
<keyword evidence="1" id="KW-0472">Membrane</keyword>
<comment type="caution">
    <text evidence="2">The sequence shown here is derived from an EMBL/GenBank/DDBJ whole genome shotgun (WGS) entry which is preliminary data.</text>
</comment>
<sequence length="250" mass="28896">MKISINISHLFSMIAIIVADVYLGFEYKGNVILIVIYTLLMLYIVLMVSVFSYNQRSNKYLIQVMNKFWGIISFILGALLSDILKWGVAFIKDDKLSVMAILICSPAIIELVGLVVSMVAFIFWPGYTVCINNNKNDKTDEYKETISVYKKHFKAKILLGCIQYNFDDNVLYINLNILYSSKRILTYENMDIAPALKQIVDKLEFIANLNQKCNEIAVCCDLYAPELQVTYKFNKIKSYNNNIYYIKKIR</sequence>
<evidence type="ECO:0000313" key="2">
    <source>
        <dbReference type="EMBL" id="RHE98754.1"/>
    </source>
</evidence>
<feature type="transmembrane region" description="Helical" evidence="1">
    <location>
        <begin position="31"/>
        <end position="52"/>
    </location>
</feature>
<keyword evidence="1" id="KW-0812">Transmembrane</keyword>
<dbReference type="AlphaFoldDB" id="A0A414LVR9"/>
<feature type="transmembrane region" description="Helical" evidence="1">
    <location>
        <begin position="7"/>
        <end position="25"/>
    </location>
</feature>
<proteinExistence type="predicted"/>